<keyword evidence="2" id="KW-1185">Reference proteome</keyword>
<name>A0ABD3NP96_9STRA</name>
<protein>
    <submittedName>
        <fullName evidence="1">Uncharacterized protein</fullName>
    </submittedName>
</protein>
<reference evidence="1 2" key="1">
    <citation type="submission" date="2024-10" db="EMBL/GenBank/DDBJ databases">
        <title>Updated reference genomes for cyclostephanoid diatoms.</title>
        <authorList>
            <person name="Roberts W.R."/>
            <person name="Alverson A.J."/>
        </authorList>
    </citation>
    <scope>NUCLEOTIDE SEQUENCE [LARGE SCALE GENOMIC DNA]</scope>
    <source>
        <strain evidence="1 2">AJA276-08</strain>
    </source>
</reference>
<evidence type="ECO:0000313" key="1">
    <source>
        <dbReference type="EMBL" id="KAL3776951.1"/>
    </source>
</evidence>
<accession>A0ABD3NP96</accession>
<evidence type="ECO:0000313" key="2">
    <source>
        <dbReference type="Proteomes" id="UP001530315"/>
    </source>
</evidence>
<proteinExistence type="predicted"/>
<sequence>MSSIEAVAAEEHPNLEPREALEFLSAVRVQLKCDFGLIANAEEEQLSDNIEHNINVIRALLAVNLVILSRCMEHAVGTGKKTTLARFGFEMIKTRQGVDTKLELVTQAERVVQAFDTWPLSTPPSGFEKIIVVKYMPLTEYVDFNDLFRKTLLLNDDALRELLPKLKGHLEAIQVCLGELDEWVMQPMKNVSFINSIFEKEHKIPTDIDPTQTSLECCFCQSSLLRFSPGRAGTVVNDEAAKAHAVFNFGAAFAPAPVGAGTVVNGEWGFDVVLFHYRK</sequence>
<gene>
    <name evidence="1" type="ORF">ACHAW5_009283</name>
</gene>
<dbReference type="EMBL" id="JALLAZ020001323">
    <property type="protein sequence ID" value="KAL3776951.1"/>
    <property type="molecule type" value="Genomic_DNA"/>
</dbReference>
<dbReference type="Proteomes" id="UP001530315">
    <property type="component" value="Unassembled WGS sequence"/>
</dbReference>
<organism evidence="1 2">
    <name type="scientific">Stephanodiscus triporus</name>
    <dbReference type="NCBI Taxonomy" id="2934178"/>
    <lineage>
        <taxon>Eukaryota</taxon>
        <taxon>Sar</taxon>
        <taxon>Stramenopiles</taxon>
        <taxon>Ochrophyta</taxon>
        <taxon>Bacillariophyta</taxon>
        <taxon>Coscinodiscophyceae</taxon>
        <taxon>Thalassiosirophycidae</taxon>
        <taxon>Stephanodiscales</taxon>
        <taxon>Stephanodiscaceae</taxon>
        <taxon>Stephanodiscus</taxon>
    </lineage>
</organism>
<dbReference type="AlphaFoldDB" id="A0ABD3NP96"/>
<comment type="caution">
    <text evidence="1">The sequence shown here is derived from an EMBL/GenBank/DDBJ whole genome shotgun (WGS) entry which is preliminary data.</text>
</comment>